<keyword evidence="6 8" id="KW-0175">Coiled coil</keyword>
<gene>
    <name evidence="13" type="primary">lrmp</name>
    <name evidence="13" type="ORF">AOXY_G11748</name>
</gene>
<feature type="region of interest" description="Disordered" evidence="9">
    <location>
        <begin position="116"/>
        <end position="138"/>
    </location>
</feature>
<evidence type="ECO:0000256" key="9">
    <source>
        <dbReference type="SAM" id="MobiDB-lite"/>
    </source>
</evidence>
<evidence type="ECO:0000313" key="13">
    <source>
        <dbReference type="EMBL" id="KAK1167092.1"/>
    </source>
</evidence>
<dbReference type="EMBL" id="JAGXEW010000010">
    <property type="protein sequence ID" value="KAK1167092.1"/>
    <property type="molecule type" value="Genomic_DNA"/>
</dbReference>
<feature type="compositionally biased region" description="Polar residues" evidence="9">
    <location>
        <begin position="127"/>
        <end position="138"/>
    </location>
</feature>
<dbReference type="GO" id="GO:0005789">
    <property type="term" value="C:endoplasmic reticulum membrane"/>
    <property type="evidence" value="ECO:0007669"/>
    <property type="project" value="TreeGrafter"/>
</dbReference>
<feature type="coiled-coil region" evidence="8">
    <location>
        <begin position="1162"/>
        <end position="1226"/>
    </location>
</feature>
<keyword evidence="4 10" id="KW-0812">Transmembrane</keyword>
<dbReference type="Pfam" id="PF14658">
    <property type="entry name" value="EF-hand_9"/>
    <property type="match status" value="1"/>
</dbReference>
<evidence type="ECO:0000259" key="12">
    <source>
        <dbReference type="Pfam" id="PF14662"/>
    </source>
</evidence>
<comment type="caution">
    <text evidence="13">The sequence shown here is derived from an EMBL/GenBank/DDBJ whole genome shotgun (WGS) entry which is preliminary data.</text>
</comment>
<dbReference type="Pfam" id="PF05781">
    <property type="entry name" value="MRVI1"/>
    <property type="match status" value="1"/>
</dbReference>
<dbReference type="Proteomes" id="UP001230051">
    <property type="component" value="Unassembled WGS sequence"/>
</dbReference>
<dbReference type="InterPro" id="IPR028168">
    <property type="entry name" value="KASH5_CC"/>
</dbReference>
<feature type="coiled-coil region" evidence="8">
    <location>
        <begin position="652"/>
        <end position="729"/>
    </location>
</feature>
<accession>A0AAD8DE89</accession>
<reference evidence="13" key="1">
    <citation type="submission" date="2022-02" db="EMBL/GenBank/DDBJ databases">
        <title>Atlantic sturgeon de novo genome assembly.</title>
        <authorList>
            <person name="Stock M."/>
            <person name="Klopp C."/>
            <person name="Guiguen Y."/>
            <person name="Cabau C."/>
            <person name="Parinello H."/>
            <person name="Santidrian Yebra-Pimentel E."/>
            <person name="Kuhl H."/>
            <person name="Dirks R.P."/>
            <person name="Guessner J."/>
            <person name="Wuertz S."/>
            <person name="Du K."/>
            <person name="Schartl M."/>
        </authorList>
    </citation>
    <scope>NUCLEOTIDE SEQUENCE</scope>
    <source>
        <strain evidence="13">STURGEONOMICS-FGT-2020</strain>
        <tissue evidence="13">Whole blood</tissue>
    </source>
</reference>
<evidence type="ECO:0000256" key="2">
    <source>
        <dbReference type="ARBA" id="ARBA00004496"/>
    </source>
</evidence>
<evidence type="ECO:0000313" key="14">
    <source>
        <dbReference type="Proteomes" id="UP001230051"/>
    </source>
</evidence>
<evidence type="ECO:0000256" key="4">
    <source>
        <dbReference type="ARBA" id="ARBA00022692"/>
    </source>
</evidence>
<organism evidence="13 14">
    <name type="scientific">Acipenser oxyrinchus oxyrinchus</name>
    <dbReference type="NCBI Taxonomy" id="40147"/>
    <lineage>
        <taxon>Eukaryota</taxon>
        <taxon>Metazoa</taxon>
        <taxon>Chordata</taxon>
        <taxon>Craniata</taxon>
        <taxon>Vertebrata</taxon>
        <taxon>Euteleostomi</taxon>
        <taxon>Actinopterygii</taxon>
        <taxon>Chondrostei</taxon>
        <taxon>Acipenseriformes</taxon>
        <taxon>Acipenseridae</taxon>
        <taxon>Acipenser</taxon>
    </lineage>
</organism>
<feature type="coiled-coil region" evidence="8">
    <location>
        <begin position="360"/>
        <end position="537"/>
    </location>
</feature>
<sequence length="1454" mass="163075">MSSEAVGNQRRHNPVDSICRKIQTIQRRDQENNPTLQIPKFQSRNYDSPQSNLKKNLEGMLKNRTVKNEKDLLSFGSPAGESLAFQATPGSSPCKQWSSLAPTPSNATYTISSLTAEKNSKPWPPRSWSQSCSTPSTQTGENYFDFARYSAYSNAEYRSRFCDKTDGITASPVSYNINLYTPTQRLEGDKSRALVVKRLSMGEGGASRLPAEKRADSYAEVSLICEEDLLDTIFHACDTQRRGKVSVSRIVDYLRHTTSRGSEDSGLEELCNMLDPERRDISIDLPTYHAIMKEWIDDCRNNGDEGAARDATQGSSQILRESLLSGRRSALLNVTVGSLEAFGGEVSRGDLETSDLVYCVADLQFNNQKLHDEMRKLKLAVEVMEEANNKLLEEKEDFQAQAKSGQQSDMKVKVLQEELEEMKVNLNSVEEKRVRMVAQNKQLERDNLSLILKISSLQEENIRNTMDIDGLQKKIADLCNINADLQMQMHSFESVVCKNKALLLEKNVHIQELNSTIAEYSSIMELLRHEKNKLENHINMMQPDLASGGMSLSLAYRLNQSIAGSLHTELALAQQSPEATCRERMSPSLCHASSLDETLDREVLLLLQGPLPEQMSAEFKTIIQKMRQDFTEDANTIVTSLKQVIESQIGNKATGKTRLEALERQLEEKRSVWIENLQQLDQHKSSLEKELIKMASNLRRSRTEIIHLKKDLSSRLQELEAQKQLQDEAEDWAVRKQCELREVASQTEPSEEQQVTDETTAPDTVWNEVDSLRCQLEETVCEKQKLQDNICSLSVSYQALQQKIDEQQTTVHSLKEKLFKGQLCGLLCQQEHRCQKGLRAGEAALNGSRTTLCISMIKGASCWYTPLIDALTLELLQLDPRLQTQNLKRPSVKLQKCKPIVLERTAGTQVLLSNRCEVSSVGVHGEDLSVTSMSEVKETAAEQSSVSAVPLKSDNHEKVPVQDPAPITPGRPEMTGRESQEETSQGERSPKTTTGKPKEGNESVSLNKSLSVDPSPNDGSLSANVPKNETLTPRSKFKMNLELSKGMEAIDEQKGQEPPSNSTTDTVKANADNENEAKKITTPKKEDKSILSPNDKEIEAEFHRLSLGFKCDAFTLDKRLRLEERSRDLAEGNLKKELTNCNMLLETLIPLCAGDNQSLEIVQRLQKNLDILNQSMTRVSTRAELVGAIHQESSVCKAVEVMIQHVENLKRLYTKEHTELEELKVSSLQNERSFGFNLDKDDLRNKRSPGSQYYKPSSQRRVSIAAIPRNNGGPVHFDLQKLHANAETEANDKLSRRPSTWTLLGVKPNPRPALQRFISSCTWAESDEPSLMKGHEHETESPPTEEKKEEIQERKPSLSEKRNIASAVSITSTIYDKISSYIADFQSSLSKTNKRLWISLIMVILFAAVIGLIAGFAFQPSAEAAPVGTGDSWMSIQQLLWPYTGLRHNGQPPV</sequence>
<keyword evidence="5 10" id="KW-1133">Transmembrane helix</keyword>
<dbReference type="PANTHER" id="PTHR15352">
    <property type="entry name" value="LYMPHOID-RESTRICTED MEMBRANE PROTEIN, JAW1"/>
    <property type="match status" value="1"/>
</dbReference>
<feature type="domain" description="KASH5-like coiled-coil" evidence="12">
    <location>
        <begin position="352"/>
        <end position="541"/>
    </location>
</feature>
<feature type="compositionally biased region" description="Polar residues" evidence="9">
    <location>
        <begin position="1002"/>
        <end position="1033"/>
    </location>
</feature>
<protein>
    <submittedName>
        <fullName evidence="13">Lymphoid-restricted membrane protein</fullName>
    </submittedName>
</protein>
<feature type="coiled-coil region" evidence="8">
    <location>
        <begin position="769"/>
        <end position="817"/>
    </location>
</feature>
<evidence type="ECO:0000256" key="5">
    <source>
        <dbReference type="ARBA" id="ARBA00022989"/>
    </source>
</evidence>
<dbReference type="InterPro" id="IPR008677">
    <property type="entry name" value="MRVI1"/>
</dbReference>
<evidence type="ECO:0000256" key="1">
    <source>
        <dbReference type="ARBA" id="ARBA00004167"/>
    </source>
</evidence>
<evidence type="ECO:0000259" key="11">
    <source>
        <dbReference type="Pfam" id="PF14658"/>
    </source>
</evidence>
<feature type="region of interest" description="Disordered" evidence="9">
    <location>
        <begin position="1238"/>
        <end position="1260"/>
    </location>
</feature>
<dbReference type="InterPro" id="IPR039508">
    <property type="entry name" value="KASH5_EF-hand-like_dom"/>
</dbReference>
<keyword evidence="7 10" id="KW-0472">Membrane</keyword>
<keyword evidence="14" id="KW-1185">Reference proteome</keyword>
<comment type="subcellular location">
    <subcellularLocation>
        <location evidence="2">Cytoplasm</location>
    </subcellularLocation>
    <subcellularLocation>
        <location evidence="1">Membrane</location>
        <topology evidence="1">Single-pass membrane protein</topology>
    </subcellularLocation>
</comment>
<feature type="domain" description="Protein KASH5 EF-hand-like" evidence="11">
    <location>
        <begin position="232"/>
        <end position="296"/>
    </location>
</feature>
<feature type="compositionally biased region" description="Basic and acidic residues" evidence="9">
    <location>
        <begin position="1075"/>
        <end position="1092"/>
    </location>
</feature>
<feature type="transmembrane region" description="Helical" evidence="10">
    <location>
        <begin position="1396"/>
        <end position="1418"/>
    </location>
</feature>
<feature type="region of interest" description="Disordered" evidence="9">
    <location>
        <begin position="934"/>
        <end position="1036"/>
    </location>
</feature>
<dbReference type="Pfam" id="PF14662">
    <property type="entry name" value="KASH_CCD"/>
    <property type="match status" value="1"/>
</dbReference>
<evidence type="ECO:0000256" key="8">
    <source>
        <dbReference type="SAM" id="Coils"/>
    </source>
</evidence>
<dbReference type="PANTHER" id="PTHR15352:SF3">
    <property type="entry name" value="INOSITOL 1,4,5-TRIPHOSPHATE RECEPTOR ASSOCIATED 2"/>
    <property type="match status" value="1"/>
</dbReference>
<evidence type="ECO:0000256" key="6">
    <source>
        <dbReference type="ARBA" id="ARBA00023054"/>
    </source>
</evidence>
<evidence type="ECO:0000256" key="3">
    <source>
        <dbReference type="ARBA" id="ARBA00022490"/>
    </source>
</evidence>
<feature type="compositionally biased region" description="Polar residues" evidence="9">
    <location>
        <begin position="1248"/>
        <end position="1260"/>
    </location>
</feature>
<feature type="compositionally biased region" description="Polar residues" evidence="9">
    <location>
        <begin position="1058"/>
        <end position="1067"/>
    </location>
</feature>
<feature type="compositionally biased region" description="Basic and acidic residues" evidence="9">
    <location>
        <begin position="1333"/>
        <end position="1358"/>
    </location>
</feature>
<feature type="compositionally biased region" description="Polar residues" evidence="9">
    <location>
        <begin position="982"/>
        <end position="995"/>
    </location>
</feature>
<feature type="region of interest" description="Disordered" evidence="9">
    <location>
        <begin position="1328"/>
        <end position="1358"/>
    </location>
</feature>
<name>A0AAD8DE89_ACIOX</name>
<feature type="region of interest" description="Disordered" evidence="9">
    <location>
        <begin position="1051"/>
        <end position="1092"/>
    </location>
</feature>
<feature type="region of interest" description="Disordered" evidence="9">
    <location>
        <begin position="27"/>
        <end position="53"/>
    </location>
</feature>
<keyword evidence="3" id="KW-0963">Cytoplasm</keyword>
<evidence type="ECO:0000256" key="10">
    <source>
        <dbReference type="SAM" id="Phobius"/>
    </source>
</evidence>
<proteinExistence type="predicted"/>
<evidence type="ECO:0000256" key="7">
    <source>
        <dbReference type="ARBA" id="ARBA00023136"/>
    </source>
</evidence>
<feature type="compositionally biased region" description="Polar residues" evidence="9">
    <location>
        <begin position="32"/>
        <end position="53"/>
    </location>
</feature>